<evidence type="ECO:0000313" key="7">
    <source>
        <dbReference type="EMBL" id="OFE12969.1"/>
    </source>
</evidence>
<dbReference type="GO" id="GO:0000049">
    <property type="term" value="F:tRNA binding"/>
    <property type="evidence" value="ECO:0007669"/>
    <property type="project" value="TreeGrafter"/>
</dbReference>
<feature type="domain" description="Aminoacyl-transfer RNA synthetases class-II family profile" evidence="6">
    <location>
        <begin position="16"/>
        <end position="320"/>
    </location>
</feature>
<dbReference type="GO" id="GO:0005524">
    <property type="term" value="F:ATP binding"/>
    <property type="evidence" value="ECO:0007669"/>
    <property type="project" value="UniProtKB-KW"/>
</dbReference>
<dbReference type="PRINTS" id="PR00982">
    <property type="entry name" value="TRNASYNTHLYS"/>
</dbReference>
<dbReference type="InterPro" id="IPR004525">
    <property type="entry name" value="EpmA"/>
</dbReference>
<dbReference type="InterPro" id="IPR018149">
    <property type="entry name" value="Lys-tRNA-synth_II_C"/>
</dbReference>
<evidence type="ECO:0000256" key="4">
    <source>
        <dbReference type="ARBA" id="ARBA00022840"/>
    </source>
</evidence>
<keyword evidence="3" id="KW-0547">Nucleotide-binding</keyword>
<evidence type="ECO:0000256" key="5">
    <source>
        <dbReference type="ARBA" id="ARBA00052794"/>
    </source>
</evidence>
<proteinExistence type="predicted"/>
<evidence type="ECO:0000256" key="3">
    <source>
        <dbReference type="ARBA" id="ARBA00022741"/>
    </source>
</evidence>
<dbReference type="InterPro" id="IPR045864">
    <property type="entry name" value="aa-tRNA-synth_II/BPL/LPL"/>
</dbReference>
<evidence type="ECO:0000259" key="6">
    <source>
        <dbReference type="PROSITE" id="PS50862"/>
    </source>
</evidence>
<dbReference type="GO" id="GO:0005829">
    <property type="term" value="C:cytosol"/>
    <property type="evidence" value="ECO:0007669"/>
    <property type="project" value="TreeGrafter"/>
</dbReference>
<dbReference type="OrthoDB" id="9802326at2"/>
<evidence type="ECO:0000313" key="8">
    <source>
        <dbReference type="Proteomes" id="UP000175669"/>
    </source>
</evidence>
<dbReference type="NCBIfam" id="TIGR00462">
    <property type="entry name" value="genX"/>
    <property type="match status" value="1"/>
</dbReference>
<dbReference type="GO" id="GO:0004824">
    <property type="term" value="F:lysine-tRNA ligase activity"/>
    <property type="evidence" value="ECO:0007669"/>
    <property type="project" value="InterPro"/>
</dbReference>
<dbReference type="RefSeq" id="WP_070116578.1">
    <property type="nucleotide sequence ID" value="NZ_MASR01000001.1"/>
</dbReference>
<comment type="catalytic activity">
    <reaction evidence="5">
        <text>D-beta-lysine + L-lysyl-[protein] + ATP = N(6)-((3R)-3,6-diaminohexanoyl)-L-lysyl-[protein] + AMP + diphosphate + H(+)</text>
        <dbReference type="Rhea" id="RHEA:83435"/>
        <dbReference type="Rhea" id="RHEA-COMP:9752"/>
        <dbReference type="Rhea" id="RHEA-COMP:20131"/>
        <dbReference type="ChEBI" id="CHEBI:15378"/>
        <dbReference type="ChEBI" id="CHEBI:29969"/>
        <dbReference type="ChEBI" id="CHEBI:30616"/>
        <dbReference type="ChEBI" id="CHEBI:33019"/>
        <dbReference type="ChEBI" id="CHEBI:84138"/>
        <dbReference type="ChEBI" id="CHEBI:156053"/>
        <dbReference type="ChEBI" id="CHEBI:456215"/>
    </reaction>
    <physiologicalReaction direction="left-to-right" evidence="5">
        <dbReference type="Rhea" id="RHEA:83436"/>
    </physiologicalReaction>
</comment>
<dbReference type="InterPro" id="IPR004364">
    <property type="entry name" value="Aa-tRNA-synt_II"/>
</dbReference>
<dbReference type="Pfam" id="PF00152">
    <property type="entry name" value="tRNA-synt_2"/>
    <property type="match status" value="1"/>
</dbReference>
<dbReference type="STRING" id="1524254.PHACT_07310"/>
<dbReference type="AlphaFoldDB" id="A0A1E8CKK8"/>
<evidence type="ECO:0000256" key="2">
    <source>
        <dbReference type="ARBA" id="ARBA00022598"/>
    </source>
</evidence>
<keyword evidence="4" id="KW-0067">ATP-binding</keyword>
<name>A0A1E8CKK8_9GAMM</name>
<protein>
    <submittedName>
        <fullName evidence="7">EF-P lysine aminoacylase GenX</fullName>
    </submittedName>
</protein>
<keyword evidence="8" id="KW-1185">Reference proteome</keyword>
<dbReference type="PANTHER" id="PTHR42918:SF6">
    <property type="entry name" value="ELONGATION FACTOR P--(R)-BETA-LYSINE LIGASE"/>
    <property type="match status" value="1"/>
</dbReference>
<organism evidence="7 8">
    <name type="scientific">Pseudohongiella acticola</name>
    <dbReference type="NCBI Taxonomy" id="1524254"/>
    <lineage>
        <taxon>Bacteria</taxon>
        <taxon>Pseudomonadati</taxon>
        <taxon>Pseudomonadota</taxon>
        <taxon>Gammaproteobacteria</taxon>
        <taxon>Pseudomonadales</taxon>
        <taxon>Pseudohongiellaceae</taxon>
        <taxon>Pseudohongiella</taxon>
    </lineage>
</organism>
<evidence type="ECO:0000256" key="1">
    <source>
        <dbReference type="ARBA" id="ARBA00011738"/>
    </source>
</evidence>
<dbReference type="EMBL" id="MASR01000001">
    <property type="protein sequence ID" value="OFE12969.1"/>
    <property type="molecule type" value="Genomic_DNA"/>
</dbReference>
<dbReference type="Gene3D" id="3.30.930.10">
    <property type="entry name" value="Bira Bifunctional Protein, Domain 2"/>
    <property type="match status" value="1"/>
</dbReference>
<comment type="caution">
    <text evidence="7">The sequence shown here is derived from an EMBL/GenBank/DDBJ whole genome shotgun (WGS) entry which is preliminary data.</text>
</comment>
<gene>
    <name evidence="7" type="ORF">PHACT_07310</name>
</gene>
<dbReference type="FunFam" id="3.30.930.10:FF:000017">
    <property type="entry name" value="Elongation factor P--(R)-beta-lysine ligase"/>
    <property type="match status" value="1"/>
</dbReference>
<dbReference type="SUPFAM" id="SSF55681">
    <property type="entry name" value="Class II aaRS and biotin synthetases"/>
    <property type="match status" value="1"/>
</dbReference>
<dbReference type="PANTHER" id="PTHR42918">
    <property type="entry name" value="LYSYL-TRNA SYNTHETASE"/>
    <property type="match status" value="1"/>
</dbReference>
<dbReference type="NCBIfam" id="NF006828">
    <property type="entry name" value="PRK09350.1"/>
    <property type="match status" value="1"/>
</dbReference>
<comment type="subunit">
    <text evidence="1">Homodimer.</text>
</comment>
<keyword evidence="2" id="KW-0436">Ligase</keyword>
<dbReference type="Proteomes" id="UP000175669">
    <property type="component" value="Unassembled WGS sequence"/>
</dbReference>
<sequence>MSDVLPWRPDATLANLRLRAELLARTRQFFAGRDVLEVETPLMCHATGTDPHLEALTLELAPGQWRYLQTSPEFAMKRLLAAGSGSIYQLGKAFRRDETGQRHNPEFTMLEWYRPGFDDHQLMTEIADLLAVCLPATDADIPRIRYRTLFQDMLALDPFTASDDELFACARQHTDLGDMALDRDDCLHLLMSCVIEPQLRQAVFVVDFPASQAALAQVTCDADGNAVARRFELFVSGMELANGYLELTDSVEQARRFASDNRQRQAAGLSARGVDARLLAALQHGLPECAGVALGFDRLVMLAAGAAHIGEVISFTADNA</sequence>
<accession>A0A1E8CKK8</accession>
<dbReference type="InterPro" id="IPR006195">
    <property type="entry name" value="aa-tRNA-synth_II"/>
</dbReference>
<reference evidence="8" key="1">
    <citation type="submission" date="2016-07" db="EMBL/GenBank/DDBJ databases">
        <authorList>
            <person name="Florea S."/>
            <person name="Webb J.S."/>
            <person name="Jaromczyk J."/>
            <person name="Schardl C.L."/>
        </authorList>
    </citation>
    <scope>NUCLEOTIDE SEQUENCE [LARGE SCALE GENOMIC DNA]</scope>
    <source>
        <strain evidence="8">KCTC 42131</strain>
    </source>
</reference>
<dbReference type="GO" id="GO:0006430">
    <property type="term" value="P:lysyl-tRNA aminoacylation"/>
    <property type="evidence" value="ECO:0007669"/>
    <property type="project" value="InterPro"/>
</dbReference>
<dbReference type="PROSITE" id="PS50862">
    <property type="entry name" value="AA_TRNA_LIGASE_II"/>
    <property type="match status" value="1"/>
</dbReference>